<dbReference type="Proteomes" id="UP000015105">
    <property type="component" value="Chromosome 6D"/>
</dbReference>
<proteinExistence type="predicted"/>
<reference evidence="2" key="3">
    <citation type="journal article" date="2017" name="Nature">
        <title>Genome sequence of the progenitor of the wheat D genome Aegilops tauschii.</title>
        <authorList>
            <person name="Luo M.C."/>
            <person name="Gu Y.Q."/>
            <person name="Puiu D."/>
            <person name="Wang H."/>
            <person name="Twardziok S.O."/>
            <person name="Deal K.R."/>
            <person name="Huo N."/>
            <person name="Zhu T."/>
            <person name="Wang L."/>
            <person name="Wang Y."/>
            <person name="McGuire P.E."/>
            <person name="Liu S."/>
            <person name="Long H."/>
            <person name="Ramasamy R.K."/>
            <person name="Rodriguez J.C."/>
            <person name="Van S.L."/>
            <person name="Yuan L."/>
            <person name="Wang Z."/>
            <person name="Xia Z."/>
            <person name="Xiao L."/>
            <person name="Anderson O.D."/>
            <person name="Ouyang S."/>
            <person name="Liang Y."/>
            <person name="Zimin A.V."/>
            <person name="Pertea G."/>
            <person name="Qi P."/>
            <person name="Bennetzen J.L."/>
            <person name="Dai X."/>
            <person name="Dawson M.W."/>
            <person name="Muller H.G."/>
            <person name="Kugler K."/>
            <person name="Rivarola-Duarte L."/>
            <person name="Spannagl M."/>
            <person name="Mayer K.F.X."/>
            <person name="Lu F.H."/>
            <person name="Bevan M.W."/>
            <person name="Leroy P."/>
            <person name="Li P."/>
            <person name="You F.M."/>
            <person name="Sun Q."/>
            <person name="Liu Z."/>
            <person name="Lyons E."/>
            <person name="Wicker T."/>
            <person name="Salzberg S.L."/>
            <person name="Devos K.M."/>
            <person name="Dvorak J."/>
        </authorList>
    </citation>
    <scope>NUCLEOTIDE SEQUENCE [LARGE SCALE GENOMIC DNA]</scope>
    <source>
        <strain evidence="2">cv. AL8/78</strain>
    </source>
</reference>
<organism evidence="2 3">
    <name type="scientific">Aegilops tauschii subsp. strangulata</name>
    <name type="common">Goatgrass</name>
    <dbReference type="NCBI Taxonomy" id="200361"/>
    <lineage>
        <taxon>Eukaryota</taxon>
        <taxon>Viridiplantae</taxon>
        <taxon>Streptophyta</taxon>
        <taxon>Embryophyta</taxon>
        <taxon>Tracheophyta</taxon>
        <taxon>Spermatophyta</taxon>
        <taxon>Magnoliopsida</taxon>
        <taxon>Liliopsida</taxon>
        <taxon>Poales</taxon>
        <taxon>Poaceae</taxon>
        <taxon>BOP clade</taxon>
        <taxon>Pooideae</taxon>
        <taxon>Triticodae</taxon>
        <taxon>Triticeae</taxon>
        <taxon>Triticinae</taxon>
        <taxon>Aegilops</taxon>
    </lineage>
</organism>
<evidence type="ECO:0000256" key="1">
    <source>
        <dbReference type="SAM" id="MobiDB-lite"/>
    </source>
</evidence>
<reference evidence="2" key="5">
    <citation type="journal article" date="2021" name="G3 (Bethesda)">
        <title>Aegilops tauschii genome assembly Aet v5.0 features greater sequence contiguity and improved annotation.</title>
        <authorList>
            <person name="Wang L."/>
            <person name="Zhu T."/>
            <person name="Rodriguez J.C."/>
            <person name="Deal K.R."/>
            <person name="Dubcovsky J."/>
            <person name="McGuire P.E."/>
            <person name="Lux T."/>
            <person name="Spannagl M."/>
            <person name="Mayer K.F.X."/>
            <person name="Baldrich P."/>
            <person name="Meyers B.C."/>
            <person name="Huo N."/>
            <person name="Gu Y.Q."/>
            <person name="Zhou H."/>
            <person name="Devos K.M."/>
            <person name="Bennetzen J.L."/>
            <person name="Unver T."/>
            <person name="Budak H."/>
            <person name="Gulick P.J."/>
            <person name="Galiba G."/>
            <person name="Kalapos B."/>
            <person name="Nelson D.R."/>
            <person name="Li P."/>
            <person name="You F.M."/>
            <person name="Luo M.C."/>
            <person name="Dvorak J."/>
        </authorList>
    </citation>
    <scope>NUCLEOTIDE SEQUENCE [LARGE SCALE GENOMIC DNA]</scope>
    <source>
        <strain evidence="2">cv. AL8/78</strain>
    </source>
</reference>
<name>A0A453Q2I2_AEGTS</name>
<dbReference type="Gramene" id="AET6Gv20952800.5">
    <property type="protein sequence ID" value="AET6Gv20952800.5"/>
    <property type="gene ID" value="AET6Gv20952800"/>
</dbReference>
<dbReference type="AlphaFoldDB" id="A0A453Q2I2"/>
<reference evidence="3" key="2">
    <citation type="journal article" date="2017" name="Nat. Plants">
        <title>The Aegilops tauschii genome reveals multiple impacts of transposons.</title>
        <authorList>
            <person name="Zhao G."/>
            <person name="Zou C."/>
            <person name="Li K."/>
            <person name="Wang K."/>
            <person name="Li T."/>
            <person name="Gao L."/>
            <person name="Zhang X."/>
            <person name="Wang H."/>
            <person name="Yang Z."/>
            <person name="Liu X."/>
            <person name="Jiang W."/>
            <person name="Mao L."/>
            <person name="Kong X."/>
            <person name="Jiao Y."/>
            <person name="Jia J."/>
        </authorList>
    </citation>
    <scope>NUCLEOTIDE SEQUENCE [LARGE SCALE GENOMIC DNA]</scope>
    <source>
        <strain evidence="3">cv. AL8/78</strain>
    </source>
</reference>
<feature type="compositionally biased region" description="Basic residues" evidence="1">
    <location>
        <begin position="13"/>
        <end position="24"/>
    </location>
</feature>
<evidence type="ECO:0000313" key="2">
    <source>
        <dbReference type="EnsemblPlants" id="AET6Gv20952800.5"/>
    </source>
</evidence>
<feature type="region of interest" description="Disordered" evidence="1">
    <location>
        <begin position="1"/>
        <end position="24"/>
    </location>
</feature>
<sequence length="148" mass="16759">RRHAFCGVNRGAGKPHRQRKDKRRLTQTLAASHPRPAGNPWRCATWPRSCGSPPLLLPGSRPPPTLLISGSHRTLALGGRPFLGSRSARDWYEFQRARYDDVTTELKNFRREVVWTERAANLFDLVYKVGCPIVVGTLVIKVIVYRAM</sequence>
<reference evidence="2" key="4">
    <citation type="submission" date="2019-03" db="UniProtKB">
        <authorList>
            <consortium name="EnsemblPlants"/>
        </authorList>
    </citation>
    <scope>IDENTIFICATION</scope>
</reference>
<evidence type="ECO:0000313" key="3">
    <source>
        <dbReference type="Proteomes" id="UP000015105"/>
    </source>
</evidence>
<reference evidence="3" key="1">
    <citation type="journal article" date="2014" name="Science">
        <title>Ancient hybridizations among the ancestral genomes of bread wheat.</title>
        <authorList>
            <consortium name="International Wheat Genome Sequencing Consortium,"/>
            <person name="Marcussen T."/>
            <person name="Sandve S.R."/>
            <person name="Heier L."/>
            <person name="Spannagl M."/>
            <person name="Pfeifer M."/>
            <person name="Jakobsen K.S."/>
            <person name="Wulff B.B."/>
            <person name="Steuernagel B."/>
            <person name="Mayer K.F."/>
            <person name="Olsen O.A."/>
        </authorList>
    </citation>
    <scope>NUCLEOTIDE SEQUENCE [LARGE SCALE GENOMIC DNA]</scope>
    <source>
        <strain evidence="3">cv. AL8/78</strain>
    </source>
</reference>
<keyword evidence="3" id="KW-1185">Reference proteome</keyword>
<dbReference type="EnsemblPlants" id="AET6Gv20952800.5">
    <property type="protein sequence ID" value="AET6Gv20952800.5"/>
    <property type="gene ID" value="AET6Gv20952800"/>
</dbReference>
<protein>
    <submittedName>
        <fullName evidence="2">Uncharacterized protein</fullName>
    </submittedName>
</protein>
<accession>A0A453Q2I2</accession>